<proteinExistence type="predicted"/>
<reference evidence="1" key="1">
    <citation type="submission" date="2025-05" db="UniProtKB">
        <authorList>
            <consortium name="Ensembl"/>
        </authorList>
    </citation>
    <scope>IDENTIFICATION</scope>
</reference>
<dbReference type="AlphaFoldDB" id="A0A8D1N7D6"/>
<dbReference type="Ensembl" id="ENSSSCT00030009279.1">
    <property type="protein sequence ID" value="ENSSSCP00030003974.1"/>
    <property type="gene ID" value="ENSSSCG00030006930.1"/>
</dbReference>
<dbReference type="Proteomes" id="UP000694570">
    <property type="component" value="Unplaced"/>
</dbReference>
<dbReference type="Ensembl" id="ENSSSCT00060079252.1">
    <property type="protein sequence ID" value="ENSSSCP00060034281.1"/>
    <property type="gene ID" value="ENSSSCG00060058123.1"/>
</dbReference>
<evidence type="ECO:0000313" key="2">
    <source>
        <dbReference type="Proteomes" id="UP000694571"/>
    </source>
</evidence>
<accession>A0A8D1N7D6</accession>
<protein>
    <recommendedName>
        <fullName evidence="3">Reverse transcriptase zinc-binding domain-containing protein</fullName>
    </recommendedName>
</protein>
<organism evidence="1 2">
    <name type="scientific">Sus scrofa</name>
    <name type="common">Pig</name>
    <dbReference type="NCBI Taxonomy" id="9823"/>
    <lineage>
        <taxon>Eukaryota</taxon>
        <taxon>Metazoa</taxon>
        <taxon>Chordata</taxon>
        <taxon>Craniata</taxon>
        <taxon>Vertebrata</taxon>
        <taxon>Euteleostomi</taxon>
        <taxon>Mammalia</taxon>
        <taxon>Eutheria</taxon>
        <taxon>Laurasiatheria</taxon>
        <taxon>Artiodactyla</taxon>
        <taxon>Suina</taxon>
        <taxon>Suidae</taxon>
        <taxon>Sus</taxon>
    </lineage>
</organism>
<dbReference type="Ensembl" id="ENSSSCT00050078672.1">
    <property type="protein sequence ID" value="ENSSSCP00050033857.1"/>
    <property type="gene ID" value="ENSSSCG00050057681.1"/>
</dbReference>
<evidence type="ECO:0008006" key="3">
    <source>
        <dbReference type="Google" id="ProtNLM"/>
    </source>
</evidence>
<name>A0A8D1N7D6_PIG</name>
<evidence type="ECO:0000313" key="1">
    <source>
        <dbReference type="Ensembl" id="ENSSSCP00050033857.1"/>
    </source>
</evidence>
<dbReference type="Proteomes" id="UP000694723">
    <property type="component" value="Unplaced"/>
</dbReference>
<sequence>MKRQPIELEKIFANGVIKKQLIFNVYKQLIQFNIEKNPIQLINGQKKLNRYFSKEELHMANRHMKRCSTSLLTGKMQIKPTMRYHLTPLRTIITKKNTNNKCWQGCGEKGTLVHCWWKCKLIHPLWKTVWSFLKELKIELLFDLAIPFLGMYLKKIPKR</sequence>
<dbReference type="Proteomes" id="UP000694571">
    <property type="component" value="Unplaced"/>
</dbReference>